<dbReference type="InterPro" id="IPR036388">
    <property type="entry name" value="WH-like_DNA-bd_sf"/>
</dbReference>
<organism evidence="5">
    <name type="scientific">Brassica oleracea</name>
    <name type="common">Wild cabbage</name>
    <dbReference type="NCBI Taxonomy" id="3712"/>
    <lineage>
        <taxon>Eukaryota</taxon>
        <taxon>Viridiplantae</taxon>
        <taxon>Streptophyta</taxon>
        <taxon>Embryophyta</taxon>
        <taxon>Tracheophyta</taxon>
        <taxon>Spermatophyta</taxon>
        <taxon>Magnoliopsida</taxon>
        <taxon>eudicotyledons</taxon>
        <taxon>Gunneridae</taxon>
        <taxon>Pentapetalae</taxon>
        <taxon>rosids</taxon>
        <taxon>malvids</taxon>
        <taxon>Brassicales</taxon>
        <taxon>Brassicaceae</taxon>
        <taxon>Brassiceae</taxon>
        <taxon>Brassica</taxon>
    </lineage>
</organism>
<accession>A0A3P6E493</accession>
<evidence type="ECO:0000256" key="3">
    <source>
        <dbReference type="ARBA" id="ARBA00022821"/>
    </source>
</evidence>
<dbReference type="FunFam" id="1.10.10.10:FF:000322">
    <property type="entry name" value="Probable disease resistance protein At1g63360"/>
    <property type="match status" value="1"/>
</dbReference>
<dbReference type="PANTHER" id="PTHR33463:SF220">
    <property type="entry name" value="NB-ARC DOMAIN-CONTAINING PROTEIN"/>
    <property type="match status" value="1"/>
</dbReference>
<dbReference type="EMBL" id="LR031875">
    <property type="protein sequence ID" value="VDD32836.1"/>
    <property type="molecule type" value="Genomic_DNA"/>
</dbReference>
<dbReference type="Gene3D" id="1.10.10.10">
    <property type="entry name" value="Winged helix-like DNA-binding domain superfamily/Winged helix DNA-binding domain"/>
    <property type="match status" value="1"/>
</dbReference>
<sequence>MSCKKKVREWNDALHVLTSSPRVEFAEKEDEILSILKYSYDSLKVGKLKSCFQYCALFPAGSMLSKDSLIEYWEVEGCVGGFGSHYIAKNRGYENIDTLVRAGLLMESDDSTKFVQMHDVVRKMALWVASDLGKNRERWVVEAGVGLRDMVPVQDWTGVRKMSLMNNEIEEISGGHDCHQLTTLFLQQNSNLVRISGEFFQYMPMLVVLNMSFTELEELIAGTDITFVRFAISQLVTDKDRAAARWFRKVETSRTSQLGNDQESREHLWVIKCIKSGGIGTTRFKRFARC</sequence>
<keyword evidence="3" id="KW-0611">Plant defense</keyword>
<dbReference type="GO" id="GO:0006952">
    <property type="term" value="P:defense response"/>
    <property type="evidence" value="ECO:0007669"/>
    <property type="project" value="UniProtKB-KW"/>
</dbReference>
<keyword evidence="1" id="KW-0433">Leucine-rich repeat</keyword>
<evidence type="ECO:0000259" key="4">
    <source>
        <dbReference type="Pfam" id="PF23559"/>
    </source>
</evidence>
<dbReference type="Gene3D" id="3.80.10.10">
    <property type="entry name" value="Ribonuclease Inhibitor"/>
    <property type="match status" value="1"/>
</dbReference>
<evidence type="ECO:0000256" key="2">
    <source>
        <dbReference type="ARBA" id="ARBA00022737"/>
    </source>
</evidence>
<protein>
    <recommendedName>
        <fullName evidence="4">Disease resistance protein winged helix domain-containing protein</fullName>
    </recommendedName>
</protein>
<dbReference type="SUPFAM" id="SSF52058">
    <property type="entry name" value="L domain-like"/>
    <property type="match status" value="1"/>
</dbReference>
<dbReference type="PANTHER" id="PTHR33463">
    <property type="entry name" value="NB-ARC DOMAIN-CONTAINING PROTEIN-RELATED"/>
    <property type="match status" value="1"/>
</dbReference>
<feature type="domain" description="Disease resistance protein winged helix" evidence="4">
    <location>
        <begin position="57"/>
        <end position="125"/>
    </location>
</feature>
<dbReference type="Pfam" id="PF23559">
    <property type="entry name" value="WHD_DRP"/>
    <property type="match status" value="1"/>
</dbReference>
<reference evidence="5" key="1">
    <citation type="submission" date="2018-11" db="EMBL/GenBank/DDBJ databases">
        <authorList>
            <consortium name="Genoscope - CEA"/>
            <person name="William W."/>
        </authorList>
    </citation>
    <scope>NUCLEOTIDE SEQUENCE</scope>
</reference>
<gene>
    <name evidence="5" type="ORF">BOLC9T58159H</name>
</gene>
<evidence type="ECO:0000313" key="5">
    <source>
        <dbReference type="EMBL" id="VDD32836.1"/>
    </source>
</evidence>
<evidence type="ECO:0000256" key="1">
    <source>
        <dbReference type="ARBA" id="ARBA00022614"/>
    </source>
</evidence>
<dbReference type="InterPro" id="IPR050905">
    <property type="entry name" value="Plant_NBS-LRR"/>
</dbReference>
<proteinExistence type="predicted"/>
<name>A0A3P6E493_BRAOL</name>
<dbReference type="AlphaFoldDB" id="A0A3P6E493"/>
<dbReference type="InterPro" id="IPR058922">
    <property type="entry name" value="WHD_DRP"/>
</dbReference>
<keyword evidence="2" id="KW-0677">Repeat</keyword>
<dbReference type="InterPro" id="IPR032675">
    <property type="entry name" value="LRR_dom_sf"/>
</dbReference>